<accession>A0A285TTQ4</accession>
<evidence type="ECO:0000313" key="2">
    <source>
        <dbReference type="Proteomes" id="UP000219068"/>
    </source>
</evidence>
<gene>
    <name evidence="1" type="ORF">SAMN05428964_105150</name>
</gene>
<name>A0A285TTQ4_9PROT</name>
<proteinExistence type="predicted"/>
<sequence>MACSGLGKLVTCMYLAFILNDTHREAVELEFPAPFPLVQCHTHVTVRMSVGDGTPPAPVPARLDVVGRLTTDSHDVLIVSVDGEIVRPDGLIYHITNAMKADPGARKFHSNAVIADAIESGGLQSLWNLQTAVTIGDQVMSLVKGLKQPRKRKGPKRDNPNEIVGRFDINDALVAETNFNGRYLRVEVFDRQGERLAVKVYDRVPGCGVVEKSFVAPGTSMEALIERYGGSDANQTCGDRKTRNGVPKPI</sequence>
<dbReference type="Proteomes" id="UP000219068">
    <property type="component" value="Unassembled WGS sequence"/>
</dbReference>
<reference evidence="1 2" key="1">
    <citation type="submission" date="2017-08" db="EMBL/GenBank/DDBJ databases">
        <authorList>
            <person name="de Groot N.N."/>
        </authorList>
    </citation>
    <scope>NUCLEOTIDE SEQUENCE [LARGE SCALE GENOMIC DNA]</scope>
    <source>
        <strain evidence="1 2">USBA 78</strain>
    </source>
</reference>
<evidence type="ECO:0000313" key="1">
    <source>
        <dbReference type="EMBL" id="SOC26635.1"/>
    </source>
</evidence>
<organism evidence="1 2">
    <name type="scientific">Thalassospira xiamenensis</name>
    <dbReference type="NCBI Taxonomy" id="220697"/>
    <lineage>
        <taxon>Bacteria</taxon>
        <taxon>Pseudomonadati</taxon>
        <taxon>Pseudomonadota</taxon>
        <taxon>Alphaproteobacteria</taxon>
        <taxon>Rhodospirillales</taxon>
        <taxon>Thalassospiraceae</taxon>
        <taxon>Thalassospira</taxon>
    </lineage>
</organism>
<dbReference type="EMBL" id="OBMM01000005">
    <property type="protein sequence ID" value="SOC26635.1"/>
    <property type="molecule type" value="Genomic_DNA"/>
</dbReference>
<dbReference type="AlphaFoldDB" id="A0A285TTQ4"/>
<protein>
    <submittedName>
        <fullName evidence="1">Uncharacterized protein</fullName>
    </submittedName>
</protein>